<keyword evidence="5" id="KW-0496">Mitochondrion</keyword>
<evidence type="ECO:0000256" key="6">
    <source>
        <dbReference type="ARBA" id="ARBA00023136"/>
    </source>
</evidence>
<name>A0ABR1Z171_9PEZI</name>
<evidence type="ECO:0000313" key="9">
    <source>
        <dbReference type="Proteomes" id="UP001492380"/>
    </source>
</evidence>
<dbReference type="EMBL" id="JBBWRZ010000002">
    <property type="protein sequence ID" value="KAK8244691.1"/>
    <property type="molecule type" value="Genomic_DNA"/>
</dbReference>
<evidence type="ECO:0000256" key="4">
    <source>
        <dbReference type="ARBA" id="ARBA00022824"/>
    </source>
</evidence>
<proteinExistence type="predicted"/>
<keyword evidence="4" id="KW-0256">Endoplasmic reticulum</keyword>
<feature type="compositionally biased region" description="Polar residues" evidence="7">
    <location>
        <begin position="363"/>
        <end position="376"/>
    </location>
</feature>
<dbReference type="PANTHER" id="PTHR48182">
    <property type="entry name" value="PROTEIN SERAC1"/>
    <property type="match status" value="1"/>
</dbReference>
<accession>A0ABR1Z171</accession>
<dbReference type="InterPro" id="IPR052374">
    <property type="entry name" value="SERAC1"/>
</dbReference>
<comment type="subcellular location">
    <subcellularLocation>
        <location evidence="2">Endoplasmic reticulum</location>
    </subcellularLocation>
    <subcellularLocation>
        <location evidence="3">Membrane</location>
    </subcellularLocation>
    <subcellularLocation>
        <location evidence="1">Mitochondrion</location>
    </subcellularLocation>
</comment>
<evidence type="ECO:0000256" key="7">
    <source>
        <dbReference type="SAM" id="MobiDB-lite"/>
    </source>
</evidence>
<reference evidence="8 9" key="1">
    <citation type="submission" date="2024-04" db="EMBL/GenBank/DDBJ databases">
        <title>Phyllosticta paracitricarpa is synonymous to the EU quarantine fungus P. citricarpa based on phylogenomic analyses.</title>
        <authorList>
            <consortium name="Lawrence Berkeley National Laboratory"/>
            <person name="Van Ingen-Buijs V.A."/>
            <person name="Van Westerhoven A.C."/>
            <person name="Haridas S."/>
            <person name="Skiadas P."/>
            <person name="Martin F."/>
            <person name="Groenewald J.Z."/>
            <person name="Crous P.W."/>
            <person name="Seidl M.F."/>
        </authorList>
    </citation>
    <scope>NUCLEOTIDE SEQUENCE [LARGE SCALE GENOMIC DNA]</scope>
    <source>
        <strain evidence="8 9">CBS 123374</strain>
    </source>
</reference>
<evidence type="ECO:0000256" key="3">
    <source>
        <dbReference type="ARBA" id="ARBA00004370"/>
    </source>
</evidence>
<protein>
    <submittedName>
        <fullName evidence="8">Uncharacterized protein</fullName>
    </submittedName>
</protein>
<evidence type="ECO:0000256" key="5">
    <source>
        <dbReference type="ARBA" id="ARBA00023128"/>
    </source>
</evidence>
<gene>
    <name evidence="8" type="ORF">HDK90DRAFT_166251</name>
</gene>
<dbReference type="Proteomes" id="UP001492380">
    <property type="component" value="Unassembled WGS sequence"/>
</dbReference>
<feature type="region of interest" description="Disordered" evidence="7">
    <location>
        <begin position="356"/>
        <end position="396"/>
    </location>
</feature>
<sequence>MVLSDFRSYASRLPVRAILFLAAPHKGINVEALETLVNGRPSQMMIAELRTGSPTLLDLNAKFAEVAYGIEIHSFFETMETPTVRQNENGILSRSGQAVTMVDRDSACLYCLGEHCHSVDANHSQIAKIKKGQAGIFPQVKSAIQSALIPTAHIVAKDYPEPSRDYSYYGVPQWMPPPPVYSLNKRTSFYSNISATQSAWGLQPRYPDGYSERASSPMHFAAESQPQRQIRTPSFGPTSGPEQFPTYAPNRLSTPAIETGDGLPKSVATSEAAEGIDREVFRPEPRGREISSTSTEDYAIPLIVTPDECEAAPKERSLSSKILLHQTKRETKQSVTQQQSRSVATTQLLQRQMKRVKKRSAIPQPSRSTAATQLWLRQTKRAKKRSVIPQQSRAGP</sequence>
<feature type="region of interest" description="Disordered" evidence="7">
    <location>
        <begin position="257"/>
        <end position="278"/>
    </location>
</feature>
<evidence type="ECO:0000313" key="8">
    <source>
        <dbReference type="EMBL" id="KAK8244691.1"/>
    </source>
</evidence>
<evidence type="ECO:0000256" key="1">
    <source>
        <dbReference type="ARBA" id="ARBA00004173"/>
    </source>
</evidence>
<evidence type="ECO:0000256" key="2">
    <source>
        <dbReference type="ARBA" id="ARBA00004240"/>
    </source>
</evidence>
<dbReference type="PANTHER" id="PTHR48182:SF2">
    <property type="entry name" value="PROTEIN SERAC1"/>
    <property type="match status" value="1"/>
</dbReference>
<keyword evidence="9" id="KW-1185">Reference proteome</keyword>
<feature type="region of interest" description="Disordered" evidence="7">
    <location>
        <begin position="220"/>
        <end position="243"/>
    </location>
</feature>
<keyword evidence="6" id="KW-0472">Membrane</keyword>
<organism evidence="8 9">
    <name type="scientific">Phyllosticta capitalensis</name>
    <dbReference type="NCBI Taxonomy" id="121624"/>
    <lineage>
        <taxon>Eukaryota</taxon>
        <taxon>Fungi</taxon>
        <taxon>Dikarya</taxon>
        <taxon>Ascomycota</taxon>
        <taxon>Pezizomycotina</taxon>
        <taxon>Dothideomycetes</taxon>
        <taxon>Dothideomycetes incertae sedis</taxon>
        <taxon>Botryosphaeriales</taxon>
        <taxon>Phyllostictaceae</taxon>
        <taxon>Phyllosticta</taxon>
    </lineage>
</organism>
<feature type="compositionally biased region" description="Polar residues" evidence="7">
    <location>
        <begin position="224"/>
        <end position="241"/>
    </location>
</feature>
<comment type="caution">
    <text evidence="8">The sequence shown here is derived from an EMBL/GenBank/DDBJ whole genome shotgun (WGS) entry which is preliminary data.</text>
</comment>